<evidence type="ECO:0000256" key="2">
    <source>
        <dbReference type="SAM" id="Phobius"/>
    </source>
</evidence>
<dbReference type="InterPro" id="IPR007060">
    <property type="entry name" value="FtsL/DivIC"/>
</dbReference>
<evidence type="ECO:0000313" key="4">
    <source>
        <dbReference type="Proteomes" id="UP000033986"/>
    </source>
</evidence>
<accession>A0A0G1BBH1</accession>
<gene>
    <name evidence="3" type="ORF">UV07_C0027G0005</name>
</gene>
<comment type="caution">
    <text evidence="3">The sequence shown here is derived from an EMBL/GenBank/DDBJ whole genome shotgun (WGS) entry which is preliminary data.</text>
</comment>
<keyword evidence="1" id="KW-0175">Coiled coil</keyword>
<keyword evidence="2" id="KW-1133">Transmembrane helix</keyword>
<feature type="transmembrane region" description="Helical" evidence="2">
    <location>
        <begin position="21"/>
        <end position="43"/>
    </location>
</feature>
<reference evidence="3 4" key="1">
    <citation type="journal article" date="2015" name="Nature">
        <title>rRNA introns, odd ribosomes, and small enigmatic genomes across a large radiation of phyla.</title>
        <authorList>
            <person name="Brown C.T."/>
            <person name="Hug L.A."/>
            <person name="Thomas B.C."/>
            <person name="Sharon I."/>
            <person name="Castelle C.J."/>
            <person name="Singh A."/>
            <person name="Wilkins M.J."/>
            <person name="Williams K.H."/>
            <person name="Banfield J.F."/>
        </authorList>
    </citation>
    <scope>NUCLEOTIDE SEQUENCE [LARGE SCALE GENOMIC DNA]</scope>
</reference>
<evidence type="ECO:0000256" key="1">
    <source>
        <dbReference type="SAM" id="Coils"/>
    </source>
</evidence>
<keyword evidence="2" id="KW-0472">Membrane</keyword>
<evidence type="ECO:0008006" key="5">
    <source>
        <dbReference type="Google" id="ProtNLM"/>
    </source>
</evidence>
<dbReference type="AlphaFoldDB" id="A0A0G1BBH1"/>
<dbReference type="Pfam" id="PF04977">
    <property type="entry name" value="DivIC"/>
    <property type="match status" value="1"/>
</dbReference>
<evidence type="ECO:0000313" key="3">
    <source>
        <dbReference type="EMBL" id="KKS43681.1"/>
    </source>
</evidence>
<dbReference type="EMBL" id="LCDB01000027">
    <property type="protein sequence ID" value="KKS43681.1"/>
    <property type="molecule type" value="Genomic_DNA"/>
</dbReference>
<keyword evidence="2" id="KW-0812">Transmembrane</keyword>
<proteinExistence type="predicted"/>
<dbReference type="Proteomes" id="UP000033986">
    <property type="component" value="Unassembled WGS sequence"/>
</dbReference>
<feature type="coiled-coil region" evidence="1">
    <location>
        <begin position="44"/>
        <end position="78"/>
    </location>
</feature>
<protein>
    <recommendedName>
        <fullName evidence="5">Septum formation initiator</fullName>
    </recommendedName>
</protein>
<name>A0A0G1BBH1_9BACT</name>
<sequence length="138" mass="16532">MKIEEKDHNTTIYERMIKSKVFFIFLIPVILALMVGIFQEFYYRYKVQKDLNKLNIEIANLDKQKNELNNLIDYYKNESNLEKEARVRLNLKKEEEKVVIILPQATSASKFDESISGAGGVNFENLPNYKQWWYYFFK</sequence>
<organism evidence="3 4">
    <name type="scientific">Candidatus Azambacteria bacterium GW2011_GWB1_42_17</name>
    <dbReference type="NCBI Taxonomy" id="1618615"/>
    <lineage>
        <taxon>Bacteria</taxon>
        <taxon>Candidatus Azamiibacteriota</taxon>
    </lineage>
</organism>